<dbReference type="OrthoDB" id="9807574at2"/>
<dbReference type="GO" id="GO:0055085">
    <property type="term" value="P:transmembrane transport"/>
    <property type="evidence" value="ECO:0007669"/>
    <property type="project" value="TreeGrafter"/>
</dbReference>
<sequence length="214" mass="22325">MYKAIRKAAATAALTMGAAFLAAPASAAGSPGSGIYAGDWLVRLRAIEIAPDARGNGTLGAIGADVNNAIVPELDFTYMATNNIGVELILGTSRNQVTSNIGALGGVGVLPPTLLLQYHFNNAGRVRPYVGAGINYTLFYNNGLHAGGQSVSIDNHSWGPALQFGIDFQVTKRIFVNADIKKIWMRTDASLGGTPIGTLHIDPLVVGLGVGMKF</sequence>
<feature type="chain" id="PRO_5016103194" evidence="2">
    <location>
        <begin position="28"/>
        <end position="214"/>
    </location>
</feature>
<dbReference type="Gene3D" id="2.40.160.20">
    <property type="match status" value="1"/>
</dbReference>
<accession>A0A2V4TXT2</accession>
<dbReference type="Proteomes" id="UP000247772">
    <property type="component" value="Unassembled WGS sequence"/>
</dbReference>
<gene>
    <name evidence="3" type="ORF">C7410_11863</name>
</gene>
<dbReference type="PANTHER" id="PTHR36920:SF1">
    <property type="entry name" value="OUTER MEMBRANE PROTEIN W"/>
    <property type="match status" value="1"/>
</dbReference>
<dbReference type="GO" id="GO:0009279">
    <property type="term" value="C:cell outer membrane"/>
    <property type="evidence" value="ECO:0007669"/>
    <property type="project" value="UniProtKB-SubCell"/>
</dbReference>
<proteinExistence type="predicted"/>
<comment type="subcellular location">
    <subcellularLocation>
        <location evidence="1">Cell outer membrane</location>
    </subcellularLocation>
</comment>
<dbReference type="InterPro" id="IPR005618">
    <property type="entry name" value="OMPW"/>
</dbReference>
<dbReference type="InterPro" id="IPR011250">
    <property type="entry name" value="OMP/PagP_B-barrel"/>
</dbReference>
<dbReference type="SUPFAM" id="SSF56925">
    <property type="entry name" value="OMPA-like"/>
    <property type="match status" value="1"/>
</dbReference>
<dbReference type="Pfam" id="PF03922">
    <property type="entry name" value="OmpW"/>
    <property type="match status" value="1"/>
</dbReference>
<dbReference type="EMBL" id="QJSQ01000018">
    <property type="protein sequence ID" value="PYE19767.1"/>
    <property type="molecule type" value="Genomic_DNA"/>
</dbReference>
<organism evidence="3 4">
    <name type="scientific">Paraburkholderia silvatlantica</name>
    <dbReference type="NCBI Taxonomy" id="321895"/>
    <lineage>
        <taxon>Bacteria</taxon>
        <taxon>Pseudomonadati</taxon>
        <taxon>Pseudomonadota</taxon>
        <taxon>Betaproteobacteria</taxon>
        <taxon>Burkholderiales</taxon>
        <taxon>Burkholderiaceae</taxon>
        <taxon>Paraburkholderia</taxon>
    </lineage>
</organism>
<reference evidence="3 4" key="1">
    <citation type="submission" date="2018-06" db="EMBL/GenBank/DDBJ databases">
        <title>Genomic Encyclopedia of Type Strains, Phase IV (KMG-V): Genome sequencing to study the core and pangenomes of soil and plant-associated prokaryotes.</title>
        <authorList>
            <person name="Whitman W."/>
        </authorList>
    </citation>
    <scope>NUCLEOTIDE SEQUENCE [LARGE SCALE GENOMIC DNA]</scope>
    <source>
        <strain evidence="3 4">SRCL-318</strain>
    </source>
</reference>
<evidence type="ECO:0000256" key="2">
    <source>
        <dbReference type="SAM" id="SignalP"/>
    </source>
</evidence>
<evidence type="ECO:0000313" key="3">
    <source>
        <dbReference type="EMBL" id="PYE19767.1"/>
    </source>
</evidence>
<keyword evidence="2" id="KW-0732">Signal</keyword>
<feature type="signal peptide" evidence="2">
    <location>
        <begin position="1"/>
        <end position="27"/>
    </location>
</feature>
<name>A0A2V4TXT2_9BURK</name>
<dbReference type="PANTHER" id="PTHR36920">
    <property type="match status" value="1"/>
</dbReference>
<protein>
    <submittedName>
        <fullName evidence="3">Outer membrane protein</fullName>
    </submittedName>
</protein>
<dbReference type="AlphaFoldDB" id="A0A2V4TXT2"/>
<evidence type="ECO:0000256" key="1">
    <source>
        <dbReference type="ARBA" id="ARBA00004442"/>
    </source>
</evidence>
<comment type="caution">
    <text evidence="3">The sequence shown here is derived from an EMBL/GenBank/DDBJ whole genome shotgun (WGS) entry which is preliminary data.</text>
</comment>
<evidence type="ECO:0000313" key="4">
    <source>
        <dbReference type="Proteomes" id="UP000247772"/>
    </source>
</evidence>